<dbReference type="OrthoDB" id="5286008at2759"/>
<sequence length="419" mass="46680">MAANVAYNIPQNVQDNEEDKPVQGKQLTSVGALNVPEIVFGAATLSELYNSDDWLASDVPYRTVRLALRYGIRWFDTSPHYVQSELVLGTILQRLAPEFPRSSYCITTKCGREGDKWDFTPSSIRASVMRSLERLKTPYLDVVLLHDIEAVTSPVWPIPYCGDYEKALADPTTRAEWGLSSDKAPRAWGRGDDTVLDAIRELQKMKHEGLVRQVGISGYQLPTLLRIARLVAHTPTFAPLDTVLSFSHSTLQNNRLELYLHPLLAMGKVRQIFTAAPLSMGLLGPNRPKWHPAPPDMIEASRVAEATAATTSGVGWPGGLPNLALGYAFRRPKSHAEMSPYNDVPTVVGLSSMKEVHDAMAVWREVSIPGTNTVRKSKEDVIRGVFRAAGWLNWSWSTPENPEFDKLAVDQLGRRIRRK</sequence>
<dbReference type="PANTHER" id="PTHR42686:SF1">
    <property type="entry name" value="GH17980P-RELATED"/>
    <property type="match status" value="1"/>
</dbReference>
<evidence type="ECO:0000313" key="3">
    <source>
        <dbReference type="Proteomes" id="UP000054097"/>
    </source>
</evidence>
<dbReference type="SUPFAM" id="SSF51430">
    <property type="entry name" value="NAD(P)-linked oxidoreductase"/>
    <property type="match status" value="1"/>
</dbReference>
<dbReference type="PANTHER" id="PTHR42686">
    <property type="entry name" value="GH17980P-RELATED"/>
    <property type="match status" value="1"/>
</dbReference>
<evidence type="ECO:0000259" key="1">
    <source>
        <dbReference type="Pfam" id="PF00248"/>
    </source>
</evidence>
<dbReference type="GO" id="GO:0070485">
    <property type="term" value="P:dehydro-D-arabinono-1,4-lactone biosynthetic process"/>
    <property type="evidence" value="ECO:0007669"/>
    <property type="project" value="TreeGrafter"/>
</dbReference>
<accession>A0A0C3BBF9</accession>
<organism evidence="2 3">
    <name type="scientific">Serendipita vermifera MAFF 305830</name>
    <dbReference type="NCBI Taxonomy" id="933852"/>
    <lineage>
        <taxon>Eukaryota</taxon>
        <taxon>Fungi</taxon>
        <taxon>Dikarya</taxon>
        <taxon>Basidiomycota</taxon>
        <taxon>Agaricomycotina</taxon>
        <taxon>Agaricomycetes</taxon>
        <taxon>Sebacinales</taxon>
        <taxon>Serendipitaceae</taxon>
        <taxon>Serendipita</taxon>
    </lineage>
</organism>
<dbReference type="InterPro" id="IPR036812">
    <property type="entry name" value="NAD(P)_OxRdtase_dom_sf"/>
</dbReference>
<protein>
    <recommendedName>
        <fullName evidence="1">NADP-dependent oxidoreductase domain-containing protein</fullName>
    </recommendedName>
</protein>
<dbReference type="HOGENOM" id="CLU_023205_7_2_1"/>
<dbReference type="Gene3D" id="3.20.20.100">
    <property type="entry name" value="NADP-dependent oxidoreductase domain"/>
    <property type="match status" value="1"/>
</dbReference>
<evidence type="ECO:0000313" key="2">
    <source>
        <dbReference type="EMBL" id="KIM29459.1"/>
    </source>
</evidence>
<dbReference type="Pfam" id="PF00248">
    <property type="entry name" value="Aldo_ket_red"/>
    <property type="match status" value="1"/>
</dbReference>
<reference evidence="3" key="2">
    <citation type="submission" date="2015-01" db="EMBL/GenBank/DDBJ databases">
        <title>Evolutionary Origins and Diversification of the Mycorrhizal Mutualists.</title>
        <authorList>
            <consortium name="DOE Joint Genome Institute"/>
            <consortium name="Mycorrhizal Genomics Consortium"/>
            <person name="Kohler A."/>
            <person name="Kuo A."/>
            <person name="Nagy L.G."/>
            <person name="Floudas D."/>
            <person name="Copeland A."/>
            <person name="Barry K.W."/>
            <person name="Cichocki N."/>
            <person name="Veneault-Fourrey C."/>
            <person name="LaButti K."/>
            <person name="Lindquist E.A."/>
            <person name="Lipzen A."/>
            <person name="Lundell T."/>
            <person name="Morin E."/>
            <person name="Murat C."/>
            <person name="Riley R."/>
            <person name="Ohm R."/>
            <person name="Sun H."/>
            <person name="Tunlid A."/>
            <person name="Henrissat B."/>
            <person name="Grigoriev I.V."/>
            <person name="Hibbett D.S."/>
            <person name="Martin F."/>
        </authorList>
    </citation>
    <scope>NUCLEOTIDE SEQUENCE [LARGE SCALE GENOMIC DNA]</scope>
    <source>
        <strain evidence="3">MAFF 305830</strain>
    </source>
</reference>
<dbReference type="Proteomes" id="UP000054097">
    <property type="component" value="Unassembled WGS sequence"/>
</dbReference>
<proteinExistence type="predicted"/>
<reference evidence="2 3" key="1">
    <citation type="submission" date="2014-04" db="EMBL/GenBank/DDBJ databases">
        <authorList>
            <consortium name="DOE Joint Genome Institute"/>
            <person name="Kuo A."/>
            <person name="Zuccaro A."/>
            <person name="Kohler A."/>
            <person name="Nagy L.G."/>
            <person name="Floudas D."/>
            <person name="Copeland A."/>
            <person name="Barry K.W."/>
            <person name="Cichocki N."/>
            <person name="Veneault-Fourrey C."/>
            <person name="LaButti K."/>
            <person name="Lindquist E.A."/>
            <person name="Lipzen A."/>
            <person name="Lundell T."/>
            <person name="Morin E."/>
            <person name="Murat C."/>
            <person name="Sun H."/>
            <person name="Tunlid A."/>
            <person name="Henrissat B."/>
            <person name="Grigoriev I.V."/>
            <person name="Hibbett D.S."/>
            <person name="Martin F."/>
            <person name="Nordberg H.P."/>
            <person name="Cantor M.N."/>
            <person name="Hua S.X."/>
        </authorList>
    </citation>
    <scope>NUCLEOTIDE SEQUENCE [LARGE SCALE GENOMIC DNA]</scope>
    <source>
        <strain evidence="2 3">MAFF 305830</strain>
    </source>
</reference>
<dbReference type="GO" id="GO:0045290">
    <property type="term" value="F:D-arabinose 1-dehydrogenase [NAD(P)+] activity"/>
    <property type="evidence" value="ECO:0007669"/>
    <property type="project" value="TreeGrafter"/>
</dbReference>
<name>A0A0C3BBF9_SERVB</name>
<feature type="domain" description="NADP-dependent oxidoreductase" evidence="1">
    <location>
        <begin position="37"/>
        <end position="363"/>
    </location>
</feature>
<dbReference type="STRING" id="933852.A0A0C3BBF9"/>
<dbReference type="AlphaFoldDB" id="A0A0C3BBF9"/>
<keyword evidence="3" id="KW-1185">Reference proteome</keyword>
<dbReference type="GO" id="GO:0005829">
    <property type="term" value="C:cytosol"/>
    <property type="evidence" value="ECO:0007669"/>
    <property type="project" value="TreeGrafter"/>
</dbReference>
<dbReference type="EMBL" id="KN824288">
    <property type="protein sequence ID" value="KIM29459.1"/>
    <property type="molecule type" value="Genomic_DNA"/>
</dbReference>
<dbReference type="InterPro" id="IPR023210">
    <property type="entry name" value="NADP_OxRdtase_dom"/>
</dbReference>
<dbReference type="InterPro" id="IPR020471">
    <property type="entry name" value="AKR"/>
</dbReference>
<gene>
    <name evidence="2" type="ORF">M408DRAFT_8142</name>
</gene>